<dbReference type="OrthoDB" id="9795565at2"/>
<dbReference type="SUPFAM" id="SSF52540">
    <property type="entry name" value="P-loop containing nucleoside triphosphate hydrolases"/>
    <property type="match status" value="1"/>
</dbReference>
<dbReference type="AlphaFoldDB" id="A0A1I5HF29"/>
<evidence type="ECO:0000256" key="1">
    <source>
        <dbReference type="ARBA" id="ARBA00006930"/>
    </source>
</evidence>
<dbReference type="PANTHER" id="PTHR32114:SF2">
    <property type="entry name" value="ABC TRANSPORTER ABCH.3"/>
    <property type="match status" value="1"/>
</dbReference>
<keyword evidence="7" id="KW-1185">Reference proteome</keyword>
<dbReference type="PANTHER" id="PTHR32114">
    <property type="entry name" value="ABC TRANSPORTER ABCH.3"/>
    <property type="match status" value="1"/>
</dbReference>
<evidence type="ECO:0000256" key="3">
    <source>
        <dbReference type="ARBA" id="ARBA00013368"/>
    </source>
</evidence>
<dbReference type="InterPro" id="IPR026866">
    <property type="entry name" value="CR006_AAA"/>
</dbReference>
<feature type="coiled-coil region" evidence="4">
    <location>
        <begin position="372"/>
        <end position="460"/>
    </location>
</feature>
<accession>A0A1I5HF29</accession>
<proteinExistence type="inferred from homology"/>
<evidence type="ECO:0000259" key="5">
    <source>
        <dbReference type="Pfam" id="PF13166"/>
    </source>
</evidence>
<evidence type="ECO:0000256" key="2">
    <source>
        <dbReference type="ARBA" id="ARBA00011322"/>
    </source>
</evidence>
<dbReference type="RefSeq" id="WP_091687624.1">
    <property type="nucleotide sequence ID" value="NZ_BAABFM010000010.1"/>
</dbReference>
<dbReference type="Pfam" id="PF13166">
    <property type="entry name" value="AAA_13"/>
    <property type="match status" value="1"/>
</dbReference>
<keyword evidence="4" id="KW-0175">Coiled coil</keyword>
<name>A0A1I5HF29_9FIRM</name>
<dbReference type="InterPro" id="IPR027417">
    <property type="entry name" value="P-loop_NTPase"/>
</dbReference>
<comment type="subunit">
    <text evidence="2">Heterodimer of SbcC and SbcD.</text>
</comment>
<feature type="domain" description="Protein CR006 P-loop" evidence="5">
    <location>
        <begin position="15"/>
        <end position="724"/>
    </location>
</feature>
<evidence type="ECO:0000313" key="6">
    <source>
        <dbReference type="EMBL" id="SFO46827.1"/>
    </source>
</evidence>
<protein>
    <recommendedName>
        <fullName evidence="3">Nuclease SbcCD subunit C</fullName>
    </recommendedName>
</protein>
<comment type="similarity">
    <text evidence="1">Belongs to the SMC family. SbcC subfamily.</text>
</comment>
<evidence type="ECO:0000313" key="7">
    <source>
        <dbReference type="Proteomes" id="UP000198806"/>
    </source>
</evidence>
<dbReference type="STRING" id="1527.SAMN04489757_12914"/>
<evidence type="ECO:0000256" key="4">
    <source>
        <dbReference type="SAM" id="Coils"/>
    </source>
</evidence>
<reference evidence="6 7" key="1">
    <citation type="submission" date="2016-10" db="EMBL/GenBank/DDBJ databases">
        <authorList>
            <person name="de Groot N.N."/>
        </authorList>
    </citation>
    <scope>NUCLEOTIDE SEQUENCE [LARGE SCALE GENOMIC DNA]</scope>
    <source>
        <strain evidence="6 7">DSM 1283</strain>
    </source>
</reference>
<dbReference type="Proteomes" id="UP000198806">
    <property type="component" value="Unassembled WGS sequence"/>
</dbReference>
<dbReference type="EMBL" id="FOWD01000029">
    <property type="protein sequence ID" value="SFO46827.1"/>
    <property type="molecule type" value="Genomic_DNA"/>
</dbReference>
<gene>
    <name evidence="6" type="ORF">SAMN04489757_12914</name>
</gene>
<organism evidence="6 7">
    <name type="scientific">Anaerocolumna aminovalerica</name>
    <dbReference type="NCBI Taxonomy" id="1527"/>
    <lineage>
        <taxon>Bacteria</taxon>
        <taxon>Bacillati</taxon>
        <taxon>Bacillota</taxon>
        <taxon>Clostridia</taxon>
        <taxon>Lachnospirales</taxon>
        <taxon>Lachnospiraceae</taxon>
        <taxon>Anaerocolumna</taxon>
    </lineage>
</organism>
<dbReference type="Gene3D" id="3.40.50.300">
    <property type="entry name" value="P-loop containing nucleotide triphosphate hydrolases"/>
    <property type="match status" value="1"/>
</dbReference>
<sequence length="748" mass="85892">MIKSIKMVDCTPYHQIEINECKKINFVFGANGSGKSTISSFLSGRQDQRFASSSVEWDGVLHESIYVYNRAFRNENFQQTIPGVFTMGSATIEDIKALEELKKQLSDVQGDWEKNTSSYKKIVDEDIPNCETRFKEKAWNDILKANENDFQKAFEGYRGSKDKFLGEIKKRIAGIPDHEGVVCQRSQLIERARTLYAEKSVRCNRLVVDIQQLLSVIEAIRTDSIWNTVIVGNEDIDIAALIKELRNSHWVDQGRTYIRLGSKKCPFCQKETIDDDFRNKLEAFFDTEYNKKINQMKEHLTNFRVSSEKILSSIASVVLDEESVSVGKLDIDMYNAKQELLNSLFEDCEKRIEEKIAEPSKKINIFNVSDKIAELQKLLDDANKIIDDHNTLVDKRDTEEEKLKDDIWASVIDQSKILINSYEKELSDLNKAASGIKKMLDIKKANIDKLKAEVSEKGKNITSVQPAIDEINKSLKAYGFTNFTIQPAKDKENHYCIERDDGTMATNTLSEGEETFLSFLYFMQQSKGSTDPNHVADKKIIVLDDPISSLDSTILYIVGAMVKELSKNIRDGIGDVTQLFVLTHNVFFHKEASFIDGQTKKVKDVNYWMIRKDNGISVITSYGMDNPISTSYELLWKELRDNDNLTMISIQNTMRRIIENYYGMLGNKKNEYLENYFSEPEERMIARSLVAWINDGSHSIPDDLYIDSYTDAVPKYKEVFREMFYKSGHKAHYNMMMGIEDTAEIEQV</sequence>